<dbReference type="EMBL" id="FXZA01000026">
    <property type="protein sequence ID" value="SMX95210.1"/>
    <property type="molecule type" value="Genomic_DNA"/>
</dbReference>
<comment type="similarity">
    <text evidence="1">Belongs to the universal stress protein A family.</text>
</comment>
<feature type="domain" description="UspA" evidence="2">
    <location>
        <begin position="17"/>
        <end position="152"/>
    </location>
</feature>
<evidence type="ECO:0000313" key="3">
    <source>
        <dbReference type="EMBL" id="SMX95210.1"/>
    </source>
</evidence>
<evidence type="ECO:0000259" key="2">
    <source>
        <dbReference type="Pfam" id="PF00582"/>
    </source>
</evidence>
<dbReference type="PRINTS" id="PR01438">
    <property type="entry name" value="UNVRSLSTRESS"/>
</dbReference>
<dbReference type="InterPro" id="IPR006015">
    <property type="entry name" value="Universal_stress_UspA"/>
</dbReference>
<name>A0A2H1K654_BRELN</name>
<dbReference type="Pfam" id="PF00582">
    <property type="entry name" value="Usp"/>
    <property type="match status" value="2"/>
</dbReference>
<dbReference type="AlphaFoldDB" id="A0A2H1K654"/>
<dbReference type="OrthoDB" id="267918at2"/>
<gene>
    <name evidence="3" type="ORF">BLIN101_03040</name>
</gene>
<dbReference type="PANTHER" id="PTHR46268">
    <property type="entry name" value="STRESS RESPONSE PROTEIN NHAX"/>
    <property type="match status" value="1"/>
</dbReference>
<proteinExistence type="inferred from homology"/>
<sequence length="316" mass="33967">MYDDVTAAEMRSRDLGVLVGFDGSDHAKAALQFGATEALRRKTVLTVVTAYTVPVPVYPNMASLQAQPDDRAKRELAEATLDVAKEFLSDYSGELILGVAEGNPTGTLADLTRRAQLVVVGARGRGGFVGRVLGSVSSALPAHAHCPTIVFPGTDSAEADAEPGKFVDHQQDGPVVVAIDGSAQSAEVLKQAAHAAEETAAELKILMIMPLMEEWLYWYPDVRLQNESSQRRKNELEKMIRDDHAWLFDDHPNLDISIDVEIGEPMDVIADRTATARLTVVGSRGRGAVRSALLGSVSRGVLNNAQGAVMIVPRKS</sequence>
<dbReference type="InterPro" id="IPR006016">
    <property type="entry name" value="UspA"/>
</dbReference>
<dbReference type="Gene3D" id="3.40.50.620">
    <property type="entry name" value="HUPs"/>
    <property type="match status" value="2"/>
</dbReference>
<evidence type="ECO:0000313" key="4">
    <source>
        <dbReference type="Proteomes" id="UP000234498"/>
    </source>
</evidence>
<protein>
    <submittedName>
        <fullName evidence="3">Nucleotide-binding universal stress protein, UspA family</fullName>
    </submittedName>
</protein>
<dbReference type="Proteomes" id="UP000234498">
    <property type="component" value="Unassembled WGS sequence"/>
</dbReference>
<dbReference type="SUPFAM" id="SSF52402">
    <property type="entry name" value="Adenine nucleotide alpha hydrolases-like"/>
    <property type="match status" value="2"/>
</dbReference>
<dbReference type="InterPro" id="IPR014729">
    <property type="entry name" value="Rossmann-like_a/b/a_fold"/>
</dbReference>
<feature type="domain" description="UspA" evidence="2">
    <location>
        <begin position="174"/>
        <end position="313"/>
    </location>
</feature>
<accession>A0A2H1K654</accession>
<organism evidence="3 4">
    <name type="scientific">Brevibacterium linens</name>
    <dbReference type="NCBI Taxonomy" id="1703"/>
    <lineage>
        <taxon>Bacteria</taxon>
        <taxon>Bacillati</taxon>
        <taxon>Actinomycetota</taxon>
        <taxon>Actinomycetes</taxon>
        <taxon>Micrococcales</taxon>
        <taxon>Brevibacteriaceae</taxon>
        <taxon>Brevibacterium</taxon>
    </lineage>
</organism>
<evidence type="ECO:0000256" key="1">
    <source>
        <dbReference type="ARBA" id="ARBA00008791"/>
    </source>
</evidence>
<dbReference type="RefSeq" id="WP_101596455.1">
    <property type="nucleotide sequence ID" value="NZ_FXZA01000026.1"/>
</dbReference>
<dbReference type="PANTHER" id="PTHR46268:SF6">
    <property type="entry name" value="UNIVERSAL STRESS PROTEIN UP12"/>
    <property type="match status" value="1"/>
</dbReference>
<reference evidence="3 4" key="1">
    <citation type="submission" date="2017-03" db="EMBL/GenBank/DDBJ databases">
        <authorList>
            <person name="Afonso C.L."/>
            <person name="Miller P.J."/>
            <person name="Scott M.A."/>
            <person name="Spackman E."/>
            <person name="Goraichik I."/>
            <person name="Dimitrov K.M."/>
            <person name="Suarez D.L."/>
            <person name="Swayne D.E."/>
        </authorList>
    </citation>
    <scope>NUCLEOTIDE SEQUENCE [LARGE SCALE GENOMIC DNA]</scope>
    <source>
        <strain evidence="3 4">Mu101</strain>
    </source>
</reference>